<dbReference type="AlphaFoldDB" id="A0A6L3SSL8"/>
<feature type="region of interest" description="Disordered" evidence="1">
    <location>
        <begin position="1"/>
        <end position="35"/>
    </location>
</feature>
<name>A0A6L3SSL8_9HYPH</name>
<feature type="compositionally biased region" description="Basic and acidic residues" evidence="1">
    <location>
        <begin position="21"/>
        <end position="34"/>
    </location>
</feature>
<evidence type="ECO:0000313" key="3">
    <source>
        <dbReference type="Proteomes" id="UP000474159"/>
    </source>
</evidence>
<sequence length="63" mass="6652">MTNALADSAAPDAAPLTPRRQGAERRPARADPRLPKLRPCEIAAAAGLEAVRRALDDLLQPAP</sequence>
<accession>A0A6L3SSL8</accession>
<organism evidence="2 3">
    <name type="scientific">Methylobacterium soli</name>
    <dbReference type="NCBI Taxonomy" id="553447"/>
    <lineage>
        <taxon>Bacteria</taxon>
        <taxon>Pseudomonadati</taxon>
        <taxon>Pseudomonadota</taxon>
        <taxon>Alphaproteobacteria</taxon>
        <taxon>Hyphomicrobiales</taxon>
        <taxon>Methylobacteriaceae</taxon>
        <taxon>Methylobacterium</taxon>
    </lineage>
</organism>
<feature type="compositionally biased region" description="Low complexity" evidence="1">
    <location>
        <begin position="1"/>
        <end position="16"/>
    </location>
</feature>
<dbReference type="Proteomes" id="UP000474159">
    <property type="component" value="Unassembled WGS sequence"/>
</dbReference>
<dbReference type="EMBL" id="VZZK01000029">
    <property type="protein sequence ID" value="KAB1076535.1"/>
    <property type="molecule type" value="Genomic_DNA"/>
</dbReference>
<dbReference type="RefSeq" id="WP_151002653.1">
    <property type="nucleotide sequence ID" value="NZ_BPQY01000013.1"/>
</dbReference>
<evidence type="ECO:0000256" key="1">
    <source>
        <dbReference type="SAM" id="MobiDB-lite"/>
    </source>
</evidence>
<keyword evidence="3" id="KW-1185">Reference proteome</keyword>
<proteinExistence type="predicted"/>
<protein>
    <submittedName>
        <fullName evidence="2">Uncharacterized protein</fullName>
    </submittedName>
</protein>
<evidence type="ECO:0000313" key="2">
    <source>
        <dbReference type="EMBL" id="KAB1076535.1"/>
    </source>
</evidence>
<comment type="caution">
    <text evidence="2">The sequence shown here is derived from an EMBL/GenBank/DDBJ whole genome shotgun (WGS) entry which is preliminary data.</text>
</comment>
<gene>
    <name evidence="2" type="ORF">F6X53_22800</name>
</gene>
<reference evidence="2 3" key="1">
    <citation type="submission" date="2019-09" db="EMBL/GenBank/DDBJ databases">
        <title>YIM 48816 draft genome.</title>
        <authorList>
            <person name="Jiang L."/>
        </authorList>
    </citation>
    <scope>NUCLEOTIDE SEQUENCE [LARGE SCALE GENOMIC DNA]</scope>
    <source>
        <strain evidence="2 3">YIM 48816</strain>
    </source>
</reference>